<dbReference type="PANTHER" id="PTHR21022:SF19">
    <property type="entry name" value="PREPHENATE DEHYDRATASE-RELATED"/>
    <property type="match status" value="1"/>
</dbReference>
<sequence length="127" mass="14251">MVLWTWIPPTVSSPTNLYWIRYLKLMLEMIHLWIADRAVLPVENSLGRSIHRNYDLLLRHCLHIVGEVQLPVHHCLLALPASARTTSPASSATQCELTLTKLGLNVARELIAAQIALNFCFAKAQGI</sequence>
<keyword evidence="4" id="KW-0456">Lyase</keyword>
<evidence type="ECO:0000313" key="7">
    <source>
        <dbReference type="EMBL" id="KAK1324101.1"/>
    </source>
</evidence>
<dbReference type="InterPro" id="IPR001086">
    <property type="entry name" value="Preph_deHydtase"/>
</dbReference>
<evidence type="ECO:0000256" key="4">
    <source>
        <dbReference type="ARBA" id="ARBA00023239"/>
    </source>
</evidence>
<dbReference type="Pfam" id="PF00800">
    <property type="entry name" value="PDT"/>
    <property type="match status" value="1"/>
</dbReference>
<dbReference type="Proteomes" id="UP001180020">
    <property type="component" value="Unassembled WGS sequence"/>
</dbReference>
<organism evidence="7 8">
    <name type="scientific">Acorus calamus</name>
    <name type="common">Sweet flag</name>
    <dbReference type="NCBI Taxonomy" id="4465"/>
    <lineage>
        <taxon>Eukaryota</taxon>
        <taxon>Viridiplantae</taxon>
        <taxon>Streptophyta</taxon>
        <taxon>Embryophyta</taxon>
        <taxon>Tracheophyta</taxon>
        <taxon>Spermatophyta</taxon>
        <taxon>Magnoliopsida</taxon>
        <taxon>Liliopsida</taxon>
        <taxon>Acoraceae</taxon>
        <taxon>Acorus</taxon>
    </lineage>
</organism>
<evidence type="ECO:0000256" key="5">
    <source>
        <dbReference type="ARBA" id="ARBA00029440"/>
    </source>
</evidence>
<dbReference type="PROSITE" id="PS51171">
    <property type="entry name" value="PREPHENATE_DEHYDR_3"/>
    <property type="match status" value="1"/>
</dbReference>
<comment type="pathway">
    <text evidence="5">Amino-acid biosynthesis.</text>
</comment>
<evidence type="ECO:0000256" key="2">
    <source>
        <dbReference type="ARBA" id="ARBA00023141"/>
    </source>
</evidence>
<dbReference type="GO" id="GO:0009094">
    <property type="term" value="P:L-phenylalanine biosynthetic process"/>
    <property type="evidence" value="ECO:0007669"/>
    <property type="project" value="UniProtKB-KW"/>
</dbReference>
<dbReference type="GO" id="GO:0004664">
    <property type="term" value="F:prephenate dehydratase activity"/>
    <property type="evidence" value="ECO:0007669"/>
    <property type="project" value="InterPro"/>
</dbReference>
<protein>
    <recommendedName>
        <fullName evidence="6">Prephenate dehydratase domain-containing protein</fullName>
    </recommendedName>
</protein>
<name>A0AAV9FEG3_ACOCL</name>
<feature type="domain" description="Prephenate dehydratase" evidence="6">
    <location>
        <begin position="1"/>
        <end position="127"/>
    </location>
</feature>
<proteinExistence type="predicted"/>
<keyword evidence="8" id="KW-1185">Reference proteome</keyword>
<dbReference type="Gene3D" id="3.40.190.10">
    <property type="entry name" value="Periplasmic binding protein-like II"/>
    <property type="match status" value="1"/>
</dbReference>
<dbReference type="AlphaFoldDB" id="A0AAV9FEG3"/>
<gene>
    <name evidence="7" type="ORF">QJS10_CPA02g00974</name>
</gene>
<evidence type="ECO:0000313" key="8">
    <source>
        <dbReference type="Proteomes" id="UP001180020"/>
    </source>
</evidence>
<dbReference type="GO" id="GO:0047769">
    <property type="term" value="F:arogenate dehydratase activity"/>
    <property type="evidence" value="ECO:0007669"/>
    <property type="project" value="TreeGrafter"/>
</dbReference>
<dbReference type="PANTHER" id="PTHR21022">
    <property type="entry name" value="PREPHENATE DEHYDRATASE P PROTEIN"/>
    <property type="match status" value="1"/>
</dbReference>
<evidence type="ECO:0000259" key="6">
    <source>
        <dbReference type="PROSITE" id="PS51171"/>
    </source>
</evidence>
<dbReference type="EMBL" id="JAUJYO010000002">
    <property type="protein sequence ID" value="KAK1324101.1"/>
    <property type="molecule type" value="Genomic_DNA"/>
</dbReference>
<accession>A0AAV9FEG3</accession>
<evidence type="ECO:0000256" key="1">
    <source>
        <dbReference type="ARBA" id="ARBA00022605"/>
    </source>
</evidence>
<reference evidence="7" key="1">
    <citation type="journal article" date="2023" name="Nat. Commun.">
        <title>Diploid and tetraploid genomes of Acorus and the evolution of monocots.</title>
        <authorList>
            <person name="Ma L."/>
            <person name="Liu K.W."/>
            <person name="Li Z."/>
            <person name="Hsiao Y.Y."/>
            <person name="Qi Y."/>
            <person name="Fu T."/>
            <person name="Tang G.D."/>
            <person name="Zhang D."/>
            <person name="Sun W.H."/>
            <person name="Liu D.K."/>
            <person name="Li Y."/>
            <person name="Chen G.Z."/>
            <person name="Liu X.D."/>
            <person name="Liao X.Y."/>
            <person name="Jiang Y.T."/>
            <person name="Yu X."/>
            <person name="Hao Y."/>
            <person name="Huang J."/>
            <person name="Zhao X.W."/>
            <person name="Ke S."/>
            <person name="Chen Y.Y."/>
            <person name="Wu W.L."/>
            <person name="Hsu J.L."/>
            <person name="Lin Y.F."/>
            <person name="Huang M.D."/>
            <person name="Li C.Y."/>
            <person name="Huang L."/>
            <person name="Wang Z.W."/>
            <person name="Zhao X."/>
            <person name="Zhong W.Y."/>
            <person name="Peng D.H."/>
            <person name="Ahmad S."/>
            <person name="Lan S."/>
            <person name="Zhang J.S."/>
            <person name="Tsai W.C."/>
            <person name="Van de Peer Y."/>
            <person name="Liu Z.J."/>
        </authorList>
    </citation>
    <scope>NUCLEOTIDE SEQUENCE</scope>
    <source>
        <strain evidence="7">CP</strain>
    </source>
</reference>
<dbReference type="GO" id="GO:0009507">
    <property type="term" value="C:chloroplast"/>
    <property type="evidence" value="ECO:0007669"/>
    <property type="project" value="TreeGrafter"/>
</dbReference>
<keyword evidence="1" id="KW-0028">Amino-acid biosynthesis</keyword>
<keyword evidence="2" id="KW-0057">Aromatic amino acid biosynthesis</keyword>
<evidence type="ECO:0000256" key="3">
    <source>
        <dbReference type="ARBA" id="ARBA00023222"/>
    </source>
</evidence>
<reference evidence="7" key="2">
    <citation type="submission" date="2023-06" db="EMBL/GenBank/DDBJ databases">
        <authorList>
            <person name="Ma L."/>
            <person name="Liu K.-W."/>
            <person name="Li Z."/>
            <person name="Hsiao Y.-Y."/>
            <person name="Qi Y."/>
            <person name="Fu T."/>
            <person name="Tang G."/>
            <person name="Zhang D."/>
            <person name="Sun W.-H."/>
            <person name="Liu D.-K."/>
            <person name="Li Y."/>
            <person name="Chen G.-Z."/>
            <person name="Liu X.-D."/>
            <person name="Liao X.-Y."/>
            <person name="Jiang Y.-T."/>
            <person name="Yu X."/>
            <person name="Hao Y."/>
            <person name="Huang J."/>
            <person name="Zhao X.-W."/>
            <person name="Ke S."/>
            <person name="Chen Y.-Y."/>
            <person name="Wu W.-L."/>
            <person name="Hsu J.-L."/>
            <person name="Lin Y.-F."/>
            <person name="Huang M.-D."/>
            <person name="Li C.-Y."/>
            <person name="Huang L."/>
            <person name="Wang Z.-W."/>
            <person name="Zhao X."/>
            <person name="Zhong W.-Y."/>
            <person name="Peng D.-H."/>
            <person name="Ahmad S."/>
            <person name="Lan S."/>
            <person name="Zhang J.-S."/>
            <person name="Tsai W.-C."/>
            <person name="Van De Peer Y."/>
            <person name="Liu Z.-J."/>
        </authorList>
    </citation>
    <scope>NUCLEOTIDE SEQUENCE</scope>
    <source>
        <strain evidence="7">CP</strain>
        <tissue evidence="7">Leaves</tissue>
    </source>
</reference>
<keyword evidence="3" id="KW-0584">Phenylalanine biosynthesis</keyword>
<comment type="caution">
    <text evidence="7">The sequence shown here is derived from an EMBL/GenBank/DDBJ whole genome shotgun (WGS) entry which is preliminary data.</text>
</comment>
<dbReference type="SUPFAM" id="SSF53850">
    <property type="entry name" value="Periplasmic binding protein-like II"/>
    <property type="match status" value="1"/>
</dbReference>